<feature type="domain" description="TonB-dependent receptor plug" evidence="11">
    <location>
        <begin position="119"/>
        <end position="226"/>
    </location>
</feature>
<dbReference type="InterPro" id="IPR012910">
    <property type="entry name" value="Plug_dom"/>
</dbReference>
<dbReference type="Pfam" id="PF07715">
    <property type="entry name" value="Plug"/>
    <property type="match status" value="1"/>
</dbReference>
<dbReference type="InterPro" id="IPR036942">
    <property type="entry name" value="Beta-barrel_TonB_sf"/>
</dbReference>
<dbReference type="InterPro" id="IPR023996">
    <property type="entry name" value="TonB-dep_OMP_SusC/RagA"/>
</dbReference>
<dbReference type="InterPro" id="IPR023997">
    <property type="entry name" value="TonB-dep_OMP_SusC/RagA_CS"/>
</dbReference>
<feature type="domain" description="TonB-dependent receptor-like beta-barrel" evidence="10">
    <location>
        <begin position="415"/>
        <end position="783"/>
    </location>
</feature>
<evidence type="ECO:0000256" key="5">
    <source>
        <dbReference type="ARBA" id="ARBA00023077"/>
    </source>
</evidence>
<evidence type="ECO:0000256" key="2">
    <source>
        <dbReference type="ARBA" id="ARBA00022448"/>
    </source>
</evidence>
<dbReference type="RefSeq" id="WP_138835943.1">
    <property type="nucleotide sequence ID" value="NZ_VCNI01000002.1"/>
</dbReference>
<evidence type="ECO:0000256" key="7">
    <source>
        <dbReference type="ARBA" id="ARBA00023237"/>
    </source>
</evidence>
<evidence type="ECO:0000256" key="1">
    <source>
        <dbReference type="ARBA" id="ARBA00004571"/>
    </source>
</evidence>
<dbReference type="Gene3D" id="2.40.170.20">
    <property type="entry name" value="TonB-dependent receptor, beta-barrel domain"/>
    <property type="match status" value="1"/>
</dbReference>
<dbReference type="Gene3D" id="2.60.40.1120">
    <property type="entry name" value="Carboxypeptidase-like, regulatory domain"/>
    <property type="match status" value="1"/>
</dbReference>
<evidence type="ECO:0000256" key="9">
    <source>
        <dbReference type="RuleBase" id="RU003357"/>
    </source>
</evidence>
<name>A0ABY2WIR4_9FLAO</name>
<reference evidence="12 13" key="1">
    <citation type="submission" date="2019-05" db="EMBL/GenBank/DDBJ databases">
        <title>Flagellimonas sp. AsT0115, sp. nov., isolated from a marine red algae, Asparagopsis taxiformis.</title>
        <authorList>
            <person name="Kim J."/>
            <person name="Jeong S.E."/>
            <person name="Jeon C.O."/>
        </authorList>
    </citation>
    <scope>NUCLEOTIDE SEQUENCE [LARGE SCALE GENOMIC DNA]</scope>
    <source>
        <strain evidence="12 13">AsT0115</strain>
    </source>
</reference>
<comment type="caution">
    <text evidence="12">The sequence shown here is derived from an EMBL/GenBank/DDBJ whole genome shotgun (WGS) entry which is preliminary data.</text>
</comment>
<evidence type="ECO:0000259" key="11">
    <source>
        <dbReference type="Pfam" id="PF07715"/>
    </source>
</evidence>
<keyword evidence="2 8" id="KW-0813">Transport</keyword>
<sequence length="1058" mass="114332">MNLIKLLPKSGFAIWCALIFGGASLFGQQITGTVTDTGGVPLLGVNVVVTGSQVGTVTDFDGNYSIAAPEGSQSLTFSMIGFETQTVAIDGRTQIDMVLGQNIRALDEVIITGYSSQQRRDVTASIVSADVESLQKRGVTNAAQALQGTAAGVHIISNNGNPGSDVNITIRGVSSFGGNNSPLIIVDGVQTESGMNNINQNDIESVQILKDASAAAIYGSRGANGVILIKTKTGIRGKTTVTYSNYLGTQIPRKPLDLVNSSEYIQILQRMYGTNLDNNPDALIPQAAIDYLANPAGFGDYDWQDIIYSSAPMQFHDLSISGGSESAIFRVSASYLDQEGITVGTAFNRANIRANGLFNINDHIRLGANIALYRSKQDPEADAFSRSIYQQAIKLKPYFAPTFNGSGVANPAFPDTNPDGDIQTSSFYFGGGDNPEALIRNPLHYLTIWDTDIIEDEVSVNLYTEIDIIKGLTYKLSGAYSQLTNENRYLFGFKGVNQDEYFNDNNAINISTSRDWNWNVDNTLRYSGTIGEKHDIDVLAGFVAQKFSSTARSFGKNNFLADVATGINTLGAPGGANPSVSGQRFVSTLASIVAQASYSFDDRYLLSANFRRDGSSRFSSDVRWGNFAGGSLGWKISNEEFWDKAGLSDINFLKLRAGYGILGRQNVPEFAFLPTLQFEPVVFGAGVANGLITGTAINPNVTWEKLESTNIGMDFELFNSWSGSFEYYNNITTDMIIAAPIAPSAGGGTINQNNGKITNNGIELSLNYEGSAGDDFTYNVGFNVGTQNPKLDNIGTDLIIYGDAGPEWDVPHVMEVHQGGGLSEFWVIKTDGIFRTADEVSAHRSSNGTIIQPDAQPGDIRFVDANDDGAITSEGDRQLAGSGVPNVNAGFNFSAKYKNFDFNLILTGAFGHQIYNSHLYLVSKTDEFGNYGRHLLNAFDPVDNPNSNIPRLNPNDIDENWNSRPQSDRFIENGDYVKLRNFEIGYTLPKALANKLYMGNARIFVRGQNLWTITGFGGLDPEVGSSPILAGFTPFTAGLDRDTAPQAASIQAGVSITF</sequence>
<evidence type="ECO:0000256" key="6">
    <source>
        <dbReference type="ARBA" id="ARBA00023136"/>
    </source>
</evidence>
<proteinExistence type="inferred from homology"/>
<organism evidence="12 13">
    <name type="scientific">Flagellimonas algicola</name>
    <dbReference type="NCBI Taxonomy" id="2583815"/>
    <lineage>
        <taxon>Bacteria</taxon>
        <taxon>Pseudomonadati</taxon>
        <taxon>Bacteroidota</taxon>
        <taxon>Flavobacteriia</taxon>
        <taxon>Flavobacteriales</taxon>
        <taxon>Flavobacteriaceae</taxon>
        <taxon>Flagellimonas</taxon>
    </lineage>
</organism>
<keyword evidence="3 8" id="KW-1134">Transmembrane beta strand</keyword>
<evidence type="ECO:0000256" key="8">
    <source>
        <dbReference type="PROSITE-ProRule" id="PRU01360"/>
    </source>
</evidence>
<dbReference type="SUPFAM" id="SSF56935">
    <property type="entry name" value="Porins"/>
    <property type="match status" value="1"/>
</dbReference>
<keyword evidence="13" id="KW-1185">Reference proteome</keyword>
<dbReference type="InterPro" id="IPR008969">
    <property type="entry name" value="CarboxyPept-like_regulatory"/>
</dbReference>
<evidence type="ECO:0000313" key="12">
    <source>
        <dbReference type="EMBL" id="TMU54603.1"/>
    </source>
</evidence>
<keyword evidence="4 8" id="KW-0812">Transmembrane</keyword>
<dbReference type="EMBL" id="VCNI01000002">
    <property type="protein sequence ID" value="TMU54603.1"/>
    <property type="molecule type" value="Genomic_DNA"/>
</dbReference>
<protein>
    <submittedName>
        <fullName evidence="12">TonB-dependent receptor</fullName>
    </submittedName>
</protein>
<dbReference type="NCBIfam" id="TIGR04056">
    <property type="entry name" value="OMP_RagA_SusC"/>
    <property type="match status" value="1"/>
</dbReference>
<keyword evidence="5 9" id="KW-0798">TonB box</keyword>
<evidence type="ECO:0000313" key="13">
    <source>
        <dbReference type="Proteomes" id="UP000751614"/>
    </source>
</evidence>
<dbReference type="InterPro" id="IPR037066">
    <property type="entry name" value="Plug_dom_sf"/>
</dbReference>
<dbReference type="Pfam" id="PF00593">
    <property type="entry name" value="TonB_dep_Rec_b-barrel"/>
    <property type="match status" value="1"/>
</dbReference>
<evidence type="ECO:0000259" key="10">
    <source>
        <dbReference type="Pfam" id="PF00593"/>
    </source>
</evidence>
<dbReference type="PROSITE" id="PS52016">
    <property type="entry name" value="TONB_DEPENDENT_REC_3"/>
    <property type="match status" value="1"/>
</dbReference>
<dbReference type="InterPro" id="IPR039426">
    <property type="entry name" value="TonB-dep_rcpt-like"/>
</dbReference>
<keyword evidence="6 8" id="KW-0472">Membrane</keyword>
<dbReference type="Gene3D" id="2.170.130.10">
    <property type="entry name" value="TonB-dependent receptor, plug domain"/>
    <property type="match status" value="1"/>
</dbReference>
<evidence type="ECO:0000256" key="3">
    <source>
        <dbReference type="ARBA" id="ARBA00022452"/>
    </source>
</evidence>
<evidence type="ECO:0000256" key="4">
    <source>
        <dbReference type="ARBA" id="ARBA00022692"/>
    </source>
</evidence>
<dbReference type="Proteomes" id="UP000751614">
    <property type="component" value="Unassembled WGS sequence"/>
</dbReference>
<keyword evidence="7 8" id="KW-0998">Cell outer membrane</keyword>
<dbReference type="InterPro" id="IPR000531">
    <property type="entry name" value="Beta-barrel_TonB"/>
</dbReference>
<comment type="similarity">
    <text evidence="8 9">Belongs to the TonB-dependent receptor family.</text>
</comment>
<dbReference type="Pfam" id="PF13715">
    <property type="entry name" value="CarbopepD_reg_2"/>
    <property type="match status" value="1"/>
</dbReference>
<keyword evidence="12" id="KW-0675">Receptor</keyword>
<comment type="subcellular location">
    <subcellularLocation>
        <location evidence="1 8">Cell outer membrane</location>
        <topology evidence="1 8">Multi-pass membrane protein</topology>
    </subcellularLocation>
</comment>
<dbReference type="NCBIfam" id="TIGR04057">
    <property type="entry name" value="SusC_RagA_signa"/>
    <property type="match status" value="1"/>
</dbReference>
<gene>
    <name evidence="12" type="ORF">FGG15_10350</name>
</gene>
<accession>A0ABY2WIR4</accession>
<dbReference type="SUPFAM" id="SSF49464">
    <property type="entry name" value="Carboxypeptidase regulatory domain-like"/>
    <property type="match status" value="1"/>
</dbReference>